<dbReference type="InterPro" id="IPR004378">
    <property type="entry name" value="F420H2_quin_Rdtase"/>
</dbReference>
<dbReference type="Proteomes" id="UP000518188">
    <property type="component" value="Unassembled WGS sequence"/>
</dbReference>
<dbReference type="GO" id="GO:0016491">
    <property type="term" value="F:oxidoreductase activity"/>
    <property type="evidence" value="ECO:0007669"/>
    <property type="project" value="InterPro"/>
</dbReference>
<organism evidence="1 2">
    <name type="scientific">Mycolicibacterium septicum DSM 44393</name>
    <dbReference type="NCBI Taxonomy" id="1341646"/>
    <lineage>
        <taxon>Bacteria</taxon>
        <taxon>Bacillati</taxon>
        <taxon>Actinomycetota</taxon>
        <taxon>Actinomycetes</taxon>
        <taxon>Mycobacteriales</taxon>
        <taxon>Mycobacteriaceae</taxon>
        <taxon>Mycolicibacterium</taxon>
    </lineage>
</organism>
<evidence type="ECO:0000313" key="1">
    <source>
        <dbReference type="EMBL" id="NKZ13908.1"/>
    </source>
</evidence>
<dbReference type="Pfam" id="PF04075">
    <property type="entry name" value="F420H2_quin_red"/>
    <property type="match status" value="1"/>
</dbReference>
<reference evidence="1 2" key="1">
    <citation type="submission" date="2020-04" db="EMBL/GenBank/DDBJ databases">
        <title>MicrobeNet Type strains.</title>
        <authorList>
            <person name="Nicholson A.C."/>
        </authorList>
    </citation>
    <scope>NUCLEOTIDE SEQUENCE [LARGE SCALE GENOMIC DNA]</scope>
    <source>
        <strain evidence="1 2">ATCC 700731</strain>
    </source>
</reference>
<gene>
    <name evidence="1" type="ORF">HGA11_23295</name>
</gene>
<comment type="caution">
    <text evidence="1">The sequence shown here is derived from an EMBL/GenBank/DDBJ whole genome shotgun (WGS) entry which is preliminary data.</text>
</comment>
<dbReference type="Gene3D" id="2.30.110.10">
    <property type="entry name" value="Electron Transport, Fmn-binding Protein, Chain A"/>
    <property type="match status" value="1"/>
</dbReference>
<dbReference type="NCBIfam" id="TIGR00026">
    <property type="entry name" value="hi_GC_TIGR00026"/>
    <property type="match status" value="1"/>
</dbReference>
<sequence length="132" mass="15380">MRFSDRRARFNRRVTNRIFRPVSGYLPIWSIIEHTGRRSGTIYRTPVTVFSTEEGVAVLLPYGRQRDWVKNLQRAGGGRVKFEGRTFAVDQPRIVPTTEALPHLRAPWRQLMARAGVEHTLLLRRSDEIRPQ</sequence>
<dbReference type="EMBL" id="JAAXPJ010000010">
    <property type="protein sequence ID" value="NKZ13908.1"/>
    <property type="molecule type" value="Genomic_DNA"/>
</dbReference>
<dbReference type="AlphaFoldDB" id="A0A7X6MTV5"/>
<accession>A0A7X6MTV5</accession>
<evidence type="ECO:0000313" key="2">
    <source>
        <dbReference type="Proteomes" id="UP000518188"/>
    </source>
</evidence>
<dbReference type="InterPro" id="IPR012349">
    <property type="entry name" value="Split_barrel_FMN-bd"/>
</dbReference>
<name>A0A7X6MTV5_9MYCO</name>
<proteinExistence type="predicted"/>
<protein>
    <submittedName>
        <fullName evidence="1">Nitroreductase family deazaflavin-dependent oxidoreductase</fullName>
    </submittedName>
</protein>